<feature type="region of interest" description="Disordered" evidence="1">
    <location>
        <begin position="69"/>
        <end position="120"/>
    </location>
</feature>
<dbReference type="Proteomes" id="UP000279275">
    <property type="component" value="Unassembled WGS sequence"/>
</dbReference>
<reference evidence="2 3" key="1">
    <citation type="submission" date="2018-10" db="EMBL/GenBank/DDBJ databases">
        <title>Isolation from cow dung.</title>
        <authorList>
            <person name="Ling L."/>
        </authorList>
    </citation>
    <scope>NUCLEOTIDE SEQUENCE [LARGE SCALE GENOMIC DNA]</scope>
    <source>
        <strain evidence="2 3">NEAU-LL90</strain>
    </source>
</reference>
<protein>
    <submittedName>
        <fullName evidence="2">Uncharacterized protein</fullName>
    </submittedName>
</protein>
<organism evidence="2 3">
    <name type="scientific">Nocardia stercoris</name>
    <dbReference type="NCBI Taxonomy" id="2483361"/>
    <lineage>
        <taxon>Bacteria</taxon>
        <taxon>Bacillati</taxon>
        <taxon>Actinomycetota</taxon>
        <taxon>Actinomycetes</taxon>
        <taxon>Mycobacteriales</taxon>
        <taxon>Nocardiaceae</taxon>
        <taxon>Nocardia</taxon>
    </lineage>
</organism>
<dbReference type="AlphaFoldDB" id="A0A3M2L7E1"/>
<gene>
    <name evidence="2" type="ORF">EBN03_10965</name>
</gene>
<evidence type="ECO:0000313" key="2">
    <source>
        <dbReference type="EMBL" id="RMI33612.1"/>
    </source>
</evidence>
<comment type="caution">
    <text evidence="2">The sequence shown here is derived from an EMBL/GenBank/DDBJ whole genome shotgun (WGS) entry which is preliminary data.</text>
</comment>
<accession>A0A3M2L7E1</accession>
<evidence type="ECO:0000313" key="3">
    <source>
        <dbReference type="Proteomes" id="UP000279275"/>
    </source>
</evidence>
<proteinExistence type="predicted"/>
<dbReference type="EMBL" id="RFFH01000003">
    <property type="protein sequence ID" value="RMI33612.1"/>
    <property type="molecule type" value="Genomic_DNA"/>
</dbReference>
<sequence length="463" mass="50694">MRLVKDMAEGLRSRQVARIADHLAESYTGPIGRDGLLAVVGGTGEAEVTAAAQLEHVMDNAGRDGEMLTGRRGGSEIEQADSAGTRATGLSQPPRSSLTTTAERSELAGQRGLCSPPPDRATIVEARRDFELELRQRFGEHATYEEITARDRSLPVEDKWLEIMGERWPLLRQYAVVDWHIEGIAASLGRPSAEVREQMRRELTAAVAGKPIGIRVREKELTAILGEGRMRGSRNPFGERADAEAQWFGSHVHDNPPVYGFVAVEGVRPSQDGLIDGLSELNYGDHQIFLKPEVESRTTITVGDSLAEKDRTIPSPLNGPSEYSYLVGKGDPPIGRDYGGVSFRSNFFVEAQMFDLTTSDIDFIALHQAPGPELRQALDRSGTAWRILTNHTIAAEGSPAERAAAIERTSQDLEHVREVMRSKPHLYGVSRLRAQLSTDLRALNDSVAEGGARTGHVPSPRQL</sequence>
<keyword evidence="3" id="KW-1185">Reference proteome</keyword>
<name>A0A3M2L7E1_9NOCA</name>
<dbReference type="RefSeq" id="WP_122187811.1">
    <property type="nucleotide sequence ID" value="NZ_RFFH01000003.1"/>
</dbReference>
<feature type="compositionally biased region" description="Polar residues" evidence="1">
    <location>
        <begin position="88"/>
        <end position="102"/>
    </location>
</feature>
<dbReference type="OrthoDB" id="4529628at2"/>
<evidence type="ECO:0000256" key="1">
    <source>
        <dbReference type="SAM" id="MobiDB-lite"/>
    </source>
</evidence>